<protein>
    <submittedName>
        <fullName evidence="2">Uncharacterized protein</fullName>
    </submittedName>
</protein>
<name>A0A2T9Z7M6_9FUNG</name>
<comment type="caution">
    <text evidence="2">The sequence shown here is derived from an EMBL/GenBank/DDBJ whole genome shotgun (WGS) entry which is preliminary data.</text>
</comment>
<keyword evidence="3" id="KW-1185">Reference proteome</keyword>
<proteinExistence type="predicted"/>
<dbReference type="AlphaFoldDB" id="A0A2T9Z7M6"/>
<keyword evidence="1" id="KW-0812">Transmembrane</keyword>
<evidence type="ECO:0000313" key="3">
    <source>
        <dbReference type="Proteomes" id="UP000245609"/>
    </source>
</evidence>
<dbReference type="Proteomes" id="UP000245609">
    <property type="component" value="Unassembled WGS sequence"/>
</dbReference>
<feature type="non-terminal residue" evidence="2">
    <location>
        <position position="175"/>
    </location>
</feature>
<organism evidence="2 3">
    <name type="scientific">Smittium megazygosporum</name>
    <dbReference type="NCBI Taxonomy" id="133381"/>
    <lineage>
        <taxon>Eukaryota</taxon>
        <taxon>Fungi</taxon>
        <taxon>Fungi incertae sedis</taxon>
        <taxon>Zoopagomycota</taxon>
        <taxon>Kickxellomycotina</taxon>
        <taxon>Harpellomycetes</taxon>
        <taxon>Harpellales</taxon>
        <taxon>Legeriomycetaceae</taxon>
        <taxon>Smittium</taxon>
    </lineage>
</organism>
<keyword evidence="1" id="KW-0472">Membrane</keyword>
<evidence type="ECO:0000313" key="2">
    <source>
        <dbReference type="EMBL" id="PVV00598.1"/>
    </source>
</evidence>
<evidence type="ECO:0000256" key="1">
    <source>
        <dbReference type="SAM" id="Phobius"/>
    </source>
</evidence>
<reference evidence="2 3" key="1">
    <citation type="journal article" date="2018" name="MBio">
        <title>Comparative Genomics Reveals the Core Gene Toolbox for the Fungus-Insect Symbiosis.</title>
        <authorList>
            <person name="Wang Y."/>
            <person name="Stata M."/>
            <person name="Wang W."/>
            <person name="Stajich J.E."/>
            <person name="White M.M."/>
            <person name="Moncalvo J.M."/>
        </authorList>
    </citation>
    <scope>NUCLEOTIDE SEQUENCE [LARGE SCALE GENOMIC DNA]</scope>
    <source>
        <strain evidence="2 3">SC-DP-2</strain>
    </source>
</reference>
<accession>A0A2T9Z7M6</accession>
<feature type="transmembrane region" description="Helical" evidence="1">
    <location>
        <begin position="74"/>
        <end position="94"/>
    </location>
</feature>
<dbReference type="EMBL" id="MBFS01001851">
    <property type="protein sequence ID" value="PVV00598.1"/>
    <property type="molecule type" value="Genomic_DNA"/>
</dbReference>
<feature type="transmembrane region" description="Helical" evidence="1">
    <location>
        <begin position="28"/>
        <end position="53"/>
    </location>
</feature>
<gene>
    <name evidence="2" type="ORF">BB560_005017</name>
</gene>
<keyword evidence="1" id="KW-1133">Transmembrane helix</keyword>
<sequence length="175" mass="20316">MSLLTFAIEFLFSVFLPKAPHDCLFVDILRIIVLNLVSFFFADLFSTVLKFLLIKILNLSSERFCKLSHVDTAFSCLYLLLSLYVLLCSIKYYLKTITAPSYSKRTYATDITLCKDLGDKPYQELKEDTEYFQSVVNLKTNYSERHLLGSRHVTEYSLLPESILSLFRYVEAENK</sequence>